<dbReference type="InterPro" id="IPR021139">
    <property type="entry name" value="NYN"/>
</dbReference>
<dbReference type="AlphaFoldDB" id="A0A0F9Q6X3"/>
<dbReference type="GO" id="GO:0004540">
    <property type="term" value="F:RNA nuclease activity"/>
    <property type="evidence" value="ECO:0007669"/>
    <property type="project" value="InterPro"/>
</dbReference>
<feature type="domain" description="NYN" evidence="1">
    <location>
        <begin position="9"/>
        <end position="150"/>
    </location>
</feature>
<name>A0A0F9Q6X3_9ZZZZ</name>
<evidence type="ECO:0000313" key="2">
    <source>
        <dbReference type="EMBL" id="KKN08976.1"/>
    </source>
</evidence>
<reference evidence="2" key="1">
    <citation type="journal article" date="2015" name="Nature">
        <title>Complex archaea that bridge the gap between prokaryotes and eukaryotes.</title>
        <authorList>
            <person name="Spang A."/>
            <person name="Saw J.H."/>
            <person name="Jorgensen S.L."/>
            <person name="Zaremba-Niedzwiedzka K."/>
            <person name="Martijn J."/>
            <person name="Lind A.E."/>
            <person name="van Eijk R."/>
            <person name="Schleper C."/>
            <person name="Guy L."/>
            <person name="Ettema T.J."/>
        </authorList>
    </citation>
    <scope>NUCLEOTIDE SEQUENCE</scope>
</reference>
<dbReference type="InterPro" id="IPR047140">
    <property type="entry name" value="LabA"/>
</dbReference>
<comment type="caution">
    <text evidence="2">The sequence shown here is derived from an EMBL/GenBank/DDBJ whole genome shotgun (WGS) entry which is preliminary data.</text>
</comment>
<evidence type="ECO:0000259" key="1">
    <source>
        <dbReference type="Pfam" id="PF01936"/>
    </source>
</evidence>
<dbReference type="PANTHER" id="PTHR35458">
    <property type="entry name" value="SLR0755 PROTEIN"/>
    <property type="match status" value="1"/>
</dbReference>
<dbReference type="Gene3D" id="3.40.50.1010">
    <property type="entry name" value="5'-nuclease"/>
    <property type="match status" value="1"/>
</dbReference>
<protein>
    <recommendedName>
        <fullName evidence="1">NYN domain-containing protein</fullName>
    </recommendedName>
</protein>
<accession>A0A0F9Q6X3</accession>
<dbReference type="PANTHER" id="PTHR35458:SF8">
    <property type="entry name" value="SLR0650 PROTEIN"/>
    <property type="match status" value="1"/>
</dbReference>
<dbReference type="EMBL" id="LAZR01004396">
    <property type="protein sequence ID" value="KKN08976.1"/>
    <property type="molecule type" value="Genomic_DNA"/>
</dbReference>
<dbReference type="Pfam" id="PF01936">
    <property type="entry name" value="NYN"/>
    <property type="match status" value="1"/>
</dbReference>
<sequence>MEKNKSRLRAGIFLDLNNISKEIKKKSQNYVIDYRKLKEKMALNYTLKEACAFVAVSTPMKPKNSMFIKYLDNVAGFIPMQSPLATKRDGTPKQEETDMFMHEYISSRSEDFDVIILGSGDVHFLILIKMLLSQYKIVVVWSWKNSLSPSVRKTVGDDYIHYIDEIWKDIRKLKQKNSLYNC</sequence>
<proteinExistence type="predicted"/>
<organism evidence="2">
    <name type="scientific">marine sediment metagenome</name>
    <dbReference type="NCBI Taxonomy" id="412755"/>
    <lineage>
        <taxon>unclassified sequences</taxon>
        <taxon>metagenomes</taxon>
        <taxon>ecological metagenomes</taxon>
    </lineage>
</organism>
<gene>
    <name evidence="2" type="ORF">LCGC14_1051240</name>
</gene>